<reference evidence="3" key="1">
    <citation type="journal article" date="2019" name="Int. J. Syst. Evol. Microbiol.">
        <title>The Global Catalogue of Microorganisms (GCM) 10K type strain sequencing project: providing services to taxonomists for standard genome sequencing and annotation.</title>
        <authorList>
            <consortium name="The Broad Institute Genomics Platform"/>
            <consortium name="The Broad Institute Genome Sequencing Center for Infectious Disease"/>
            <person name="Wu L."/>
            <person name="Ma J."/>
        </authorList>
    </citation>
    <scope>NUCLEOTIDE SEQUENCE [LARGE SCALE GENOMIC DNA]</scope>
    <source>
        <strain evidence="3">CGMCC 4.7371</strain>
    </source>
</reference>
<keyword evidence="3" id="KW-1185">Reference proteome</keyword>
<evidence type="ECO:0000256" key="1">
    <source>
        <dbReference type="SAM" id="SignalP"/>
    </source>
</evidence>
<sequence length="182" mass="19201">MTRRLTVGAAGVALAASTLAACSSDRDERLVAALRDASAPALFAPSYAGHGPRSFVVNADHSVTLAYGTGFAPTLTLRKAPPGDLCAGRAPEWDRCQAVDGDGVRLGFEEMGAVVVRRAGTELFWSNISFEMPDEDFTSDDARQDAIDARVSTFVRASRRATQLSPGELVDRVPKGTVTAAS</sequence>
<keyword evidence="1" id="KW-0732">Signal</keyword>
<accession>A0ABQ2NBZ7</accession>
<dbReference type="RefSeq" id="WP_188784422.1">
    <property type="nucleotide sequence ID" value="NZ_BMNI01000006.1"/>
</dbReference>
<evidence type="ECO:0000313" key="2">
    <source>
        <dbReference type="EMBL" id="GGO91542.1"/>
    </source>
</evidence>
<name>A0ABQ2NBZ7_9ACTN</name>
<feature type="chain" id="PRO_5045712261" description="Lipoprotein" evidence="1">
    <location>
        <begin position="21"/>
        <end position="182"/>
    </location>
</feature>
<evidence type="ECO:0000313" key="3">
    <source>
        <dbReference type="Proteomes" id="UP000655410"/>
    </source>
</evidence>
<proteinExistence type="predicted"/>
<evidence type="ECO:0008006" key="4">
    <source>
        <dbReference type="Google" id="ProtNLM"/>
    </source>
</evidence>
<dbReference type="EMBL" id="BMNI01000006">
    <property type="protein sequence ID" value="GGO91542.1"/>
    <property type="molecule type" value="Genomic_DNA"/>
</dbReference>
<gene>
    <name evidence="2" type="ORF">GCM10011584_25900</name>
</gene>
<feature type="signal peptide" evidence="1">
    <location>
        <begin position="1"/>
        <end position="20"/>
    </location>
</feature>
<organism evidence="2 3">
    <name type="scientific">Nocardioides phosphati</name>
    <dbReference type="NCBI Taxonomy" id="1867775"/>
    <lineage>
        <taxon>Bacteria</taxon>
        <taxon>Bacillati</taxon>
        <taxon>Actinomycetota</taxon>
        <taxon>Actinomycetes</taxon>
        <taxon>Propionibacteriales</taxon>
        <taxon>Nocardioidaceae</taxon>
        <taxon>Nocardioides</taxon>
    </lineage>
</organism>
<comment type="caution">
    <text evidence="2">The sequence shown here is derived from an EMBL/GenBank/DDBJ whole genome shotgun (WGS) entry which is preliminary data.</text>
</comment>
<dbReference type="Proteomes" id="UP000655410">
    <property type="component" value="Unassembled WGS sequence"/>
</dbReference>
<protein>
    <recommendedName>
        <fullName evidence="4">Lipoprotein</fullName>
    </recommendedName>
</protein>
<dbReference type="PROSITE" id="PS51257">
    <property type="entry name" value="PROKAR_LIPOPROTEIN"/>
    <property type="match status" value="1"/>
</dbReference>